<name>A0A2S8FKU1_9BACT</name>
<keyword evidence="5 6" id="KW-0808">Transferase</keyword>
<dbReference type="AlphaFoldDB" id="A0A2S8FKU1"/>
<evidence type="ECO:0000256" key="1">
    <source>
        <dbReference type="ARBA" id="ARBA00005058"/>
    </source>
</evidence>
<dbReference type="EC" id="2.4.2.1" evidence="6"/>
<comment type="function">
    <text evidence="6">The purine nucleoside phosphorylases catalyze the phosphorolytic breakdown of the N-glycosidic bond in the beta-(deoxy)ribonucleoside molecules, with the formation of the corresponding free purine bases and pentose-1-phosphate.</text>
</comment>
<proteinExistence type="inferred from homology"/>
<dbReference type="Pfam" id="PF01048">
    <property type="entry name" value="PNP_UDP_1"/>
    <property type="match status" value="1"/>
</dbReference>
<dbReference type="SUPFAM" id="SSF53167">
    <property type="entry name" value="Purine and uridine phosphorylases"/>
    <property type="match status" value="1"/>
</dbReference>
<dbReference type="PIRSF" id="PIRSF000477">
    <property type="entry name" value="PurNPase"/>
    <property type="match status" value="1"/>
</dbReference>
<dbReference type="GO" id="GO:0009116">
    <property type="term" value="P:nucleoside metabolic process"/>
    <property type="evidence" value="ECO:0007669"/>
    <property type="project" value="InterPro"/>
</dbReference>
<feature type="domain" description="Nucleoside phosphorylase" evidence="7">
    <location>
        <begin position="26"/>
        <end position="271"/>
    </location>
</feature>
<evidence type="ECO:0000256" key="4">
    <source>
        <dbReference type="ARBA" id="ARBA00022676"/>
    </source>
</evidence>
<dbReference type="PANTHER" id="PTHR11904:SF9">
    <property type="entry name" value="PURINE NUCLEOSIDE PHOSPHORYLASE-RELATED"/>
    <property type="match status" value="1"/>
</dbReference>
<dbReference type="GO" id="GO:0004731">
    <property type="term" value="F:purine-nucleoside phosphorylase activity"/>
    <property type="evidence" value="ECO:0007669"/>
    <property type="project" value="UniProtKB-EC"/>
</dbReference>
<dbReference type="RefSeq" id="WP_105331811.1">
    <property type="nucleotide sequence ID" value="NZ_PUHY01000012.1"/>
</dbReference>
<dbReference type="NCBIfam" id="NF006054">
    <property type="entry name" value="PRK08202.1"/>
    <property type="match status" value="1"/>
</dbReference>
<dbReference type="Proteomes" id="UP000238322">
    <property type="component" value="Unassembled WGS sequence"/>
</dbReference>
<evidence type="ECO:0000256" key="6">
    <source>
        <dbReference type="PIRNR" id="PIRNR000477"/>
    </source>
</evidence>
<dbReference type="InterPro" id="IPR035994">
    <property type="entry name" value="Nucleoside_phosphorylase_sf"/>
</dbReference>
<comment type="caution">
    <text evidence="8">The sequence shown here is derived from an EMBL/GenBank/DDBJ whole genome shotgun (WGS) entry which is preliminary data.</text>
</comment>
<dbReference type="PANTHER" id="PTHR11904">
    <property type="entry name" value="METHYLTHIOADENOSINE/PURINE NUCLEOSIDE PHOSPHORYLASE"/>
    <property type="match status" value="1"/>
</dbReference>
<organism evidence="8 9">
    <name type="scientific">Blastopirellula marina</name>
    <dbReference type="NCBI Taxonomy" id="124"/>
    <lineage>
        <taxon>Bacteria</taxon>
        <taxon>Pseudomonadati</taxon>
        <taxon>Planctomycetota</taxon>
        <taxon>Planctomycetia</taxon>
        <taxon>Pirellulales</taxon>
        <taxon>Pirellulaceae</taxon>
        <taxon>Blastopirellula</taxon>
    </lineage>
</organism>
<comment type="pathway">
    <text evidence="1 6">Purine metabolism; purine nucleoside salvage.</text>
</comment>
<evidence type="ECO:0000256" key="3">
    <source>
        <dbReference type="ARBA" id="ARBA00011233"/>
    </source>
</evidence>
<evidence type="ECO:0000256" key="2">
    <source>
        <dbReference type="ARBA" id="ARBA00006751"/>
    </source>
</evidence>
<dbReference type="NCBIfam" id="TIGR01697">
    <property type="entry name" value="PNPH-PUNA-XAPA"/>
    <property type="match status" value="1"/>
</dbReference>
<evidence type="ECO:0000313" key="9">
    <source>
        <dbReference type="Proteomes" id="UP000238322"/>
    </source>
</evidence>
<comment type="similarity">
    <text evidence="2 6">Belongs to the PNP/MTAP phosphorylase family.</text>
</comment>
<dbReference type="Gene3D" id="3.40.50.1580">
    <property type="entry name" value="Nucleoside phosphorylase domain"/>
    <property type="match status" value="1"/>
</dbReference>
<evidence type="ECO:0000256" key="5">
    <source>
        <dbReference type="ARBA" id="ARBA00022679"/>
    </source>
</evidence>
<gene>
    <name evidence="8" type="ORF">C5Y83_21680</name>
</gene>
<evidence type="ECO:0000259" key="7">
    <source>
        <dbReference type="Pfam" id="PF01048"/>
    </source>
</evidence>
<sequence>MFKLNAQVEELAAAIRRRWNQRPLAGIILGTGLGTLTDGVDVEVTIDYEDLPHIPLSTALSHKGRLVCGRLGTVPVLVMEGRFHVYEGYSLETITLPVRVMKALGASILVVSNASGGMNPFYKSGDIMLMEDHINFMWRNPLTGHNDPSLGQRFPDMSSPYDEELLEAAARIARREGIGHHRGVYAAMTGPNYETRSEYRFLRKIGADVVGMSTVPEAIVAAQVGLRVLALSTVTNICLPDNLGCVGKYDVIHAAQAAEPRLRYIVKEVLREQQELLVAVS</sequence>
<dbReference type="GO" id="GO:0005737">
    <property type="term" value="C:cytoplasm"/>
    <property type="evidence" value="ECO:0007669"/>
    <property type="project" value="TreeGrafter"/>
</dbReference>
<dbReference type="InterPro" id="IPR011268">
    <property type="entry name" value="Purine_phosphorylase"/>
</dbReference>
<dbReference type="InterPro" id="IPR000845">
    <property type="entry name" value="Nucleoside_phosphorylase_d"/>
</dbReference>
<evidence type="ECO:0000313" key="8">
    <source>
        <dbReference type="EMBL" id="PQO32799.1"/>
    </source>
</evidence>
<accession>A0A2S8FKU1</accession>
<protein>
    <recommendedName>
        <fullName evidence="6">Purine nucleoside phosphorylase</fullName>
        <ecNumber evidence="6">2.4.2.1</ecNumber>
    </recommendedName>
    <alternativeName>
        <fullName evidence="6">Inosine-guanosine phosphorylase</fullName>
    </alternativeName>
</protein>
<reference evidence="8 9" key="1">
    <citation type="submission" date="2018-02" db="EMBL/GenBank/DDBJ databases">
        <title>Comparative genomes isolates from brazilian mangrove.</title>
        <authorList>
            <person name="Araujo J.E."/>
            <person name="Taketani R.G."/>
            <person name="Silva M.C.P."/>
            <person name="Loureco M.V."/>
            <person name="Andreote F.D."/>
        </authorList>
    </citation>
    <scope>NUCLEOTIDE SEQUENCE [LARGE SCALE GENOMIC DNA]</scope>
    <source>
        <strain evidence="8 9">Hex-1 MGV</strain>
    </source>
</reference>
<dbReference type="UniPathway" id="UPA00606"/>
<dbReference type="NCBIfam" id="TIGR01700">
    <property type="entry name" value="PNPH"/>
    <property type="match status" value="1"/>
</dbReference>
<dbReference type="EMBL" id="PUHY01000012">
    <property type="protein sequence ID" value="PQO32799.1"/>
    <property type="molecule type" value="Genomic_DNA"/>
</dbReference>
<dbReference type="InterPro" id="IPR018099">
    <property type="entry name" value="Purine_phosphorylase-2_CS"/>
</dbReference>
<dbReference type="CDD" id="cd09009">
    <property type="entry name" value="PNP-EcPNPII_like"/>
    <property type="match status" value="1"/>
</dbReference>
<comment type="subunit">
    <text evidence="3">Homotrimer.</text>
</comment>
<dbReference type="InterPro" id="IPR011270">
    <property type="entry name" value="Pur_Nuc_Pase_Ino/Guo-sp"/>
</dbReference>
<dbReference type="PROSITE" id="PS01240">
    <property type="entry name" value="PNP_MTAP_2"/>
    <property type="match status" value="1"/>
</dbReference>
<keyword evidence="4 6" id="KW-0328">Glycosyltransferase</keyword>
<dbReference type="OrthoDB" id="1523230at2"/>